<dbReference type="KEGG" id="csv:101218246"/>
<dbReference type="GO" id="GO:0003677">
    <property type="term" value="F:DNA binding"/>
    <property type="evidence" value="ECO:0000318"/>
    <property type="project" value="GO_Central"/>
</dbReference>
<dbReference type="GO" id="GO:0045893">
    <property type="term" value="P:positive regulation of DNA-templated transcription"/>
    <property type="evidence" value="ECO:0000318"/>
    <property type="project" value="GO_Central"/>
</dbReference>
<dbReference type="Gramene" id="KGN60005">
    <property type="protein sequence ID" value="KGN60005"/>
    <property type="gene ID" value="Csa_3G865400"/>
</dbReference>
<evidence type="ECO:0000256" key="1">
    <source>
        <dbReference type="ARBA" id="ARBA00004123"/>
    </source>
</evidence>
<keyword evidence="10" id="KW-0927">Auxin signaling pathway</keyword>
<dbReference type="GO" id="GO:0005634">
    <property type="term" value="C:nucleus"/>
    <property type="evidence" value="ECO:0000318"/>
    <property type="project" value="GO_Central"/>
</dbReference>
<evidence type="ECO:0000256" key="2">
    <source>
        <dbReference type="ARBA" id="ARBA00006911"/>
    </source>
</evidence>
<keyword evidence="13" id="KW-1185">Reference proteome</keyword>
<dbReference type="InterPro" id="IPR006511">
    <property type="entry name" value="SHI_C"/>
</dbReference>
<dbReference type="GO" id="GO:0009734">
    <property type="term" value="P:auxin-activated signaling pathway"/>
    <property type="evidence" value="ECO:0007669"/>
    <property type="project" value="UniProtKB-KW"/>
</dbReference>
<evidence type="ECO:0000256" key="6">
    <source>
        <dbReference type="ARBA" id="ARBA00023070"/>
    </source>
</evidence>
<reference evidence="12 13" key="3">
    <citation type="journal article" date="2010" name="BMC Genomics">
        <title>Transcriptome sequencing and comparative analysis of cucumber flowers with different sex types.</title>
        <authorList>
            <person name="Guo S."/>
            <person name="Zheng Y."/>
            <person name="Joung J.G."/>
            <person name="Liu S."/>
            <person name="Zhang Z."/>
            <person name="Crasta O.R."/>
            <person name="Sobral B.W."/>
            <person name="Xu Y."/>
            <person name="Huang S."/>
            <person name="Fei Z."/>
        </authorList>
    </citation>
    <scope>NUCLEOTIDE SEQUENCE [LARGE SCALE GENOMIC DNA]</scope>
    <source>
        <strain evidence="13">cv. 9930</strain>
    </source>
</reference>
<evidence type="ECO:0000313" key="12">
    <source>
        <dbReference type="EMBL" id="KGN60005.1"/>
    </source>
</evidence>
<keyword evidence="8" id="KW-0010">Activator</keyword>
<dbReference type="OrthoDB" id="692274at2759"/>
<accession>A0A0A0LDI9</accession>
<evidence type="ECO:0000256" key="11">
    <source>
        <dbReference type="SAM" id="MobiDB-lite"/>
    </source>
</evidence>
<keyword evidence="7" id="KW-0238">DNA-binding</keyword>
<evidence type="ECO:0000256" key="8">
    <source>
        <dbReference type="ARBA" id="ARBA00023159"/>
    </source>
</evidence>
<name>A0A0A0LDI9_CUCSA</name>
<comment type="subcellular location">
    <subcellularLocation>
        <location evidence="1">Nucleus</location>
    </subcellularLocation>
</comment>
<reference evidence="12 13" key="2">
    <citation type="journal article" date="2009" name="PLoS ONE">
        <title>An integrated genetic and cytogenetic map of the cucumber genome.</title>
        <authorList>
            <person name="Ren Y."/>
            <person name="Zhang Z."/>
            <person name="Liu J."/>
            <person name="Staub J.E."/>
            <person name="Han Y."/>
            <person name="Cheng Z."/>
            <person name="Li X."/>
            <person name="Lu J."/>
            <person name="Miao H."/>
            <person name="Kang H."/>
            <person name="Xie B."/>
            <person name="Gu X."/>
            <person name="Wang X."/>
            <person name="Du Y."/>
            <person name="Jin W."/>
            <person name="Huang S."/>
        </authorList>
    </citation>
    <scope>NUCLEOTIDE SEQUENCE [LARGE SCALE GENOMIC DNA]</scope>
    <source>
        <strain evidence="13">cv. 9930</strain>
    </source>
</reference>
<gene>
    <name evidence="12" type="ORF">Csa_3G865400</name>
</gene>
<evidence type="ECO:0000313" key="13">
    <source>
        <dbReference type="Proteomes" id="UP000029981"/>
    </source>
</evidence>
<sequence length="302" mass="33877">MTELFYLDRKQEDDPENQRARSEQQLFLYNSRSNNPQQICSKEFQIWPQYYSHHNQHPPHQNVENYISFGVGPSRRSSLMINAFDHDFVSRSGFTMTKHSGGGRGGGMNCQDCGNQAKKDCSHLRCRTCCKSRGFHCQTHVKSTWVPAAKRRERQQQRHQQSSDQTVPKIHRENPPSLTVTTTSGLEHGNFQGEFNSSAVFRCVKVSAIDNVEEQLAYQTAVNIGGHMFKGILYDQGPEYSQNLSTGGDGEDGGEGLDLVIGASNGSGRVNNQSTPFVESSLYPIPINSFNNGMQFFPSSRT</sequence>
<evidence type="ECO:0000256" key="10">
    <source>
        <dbReference type="ARBA" id="ARBA00023294"/>
    </source>
</evidence>
<feature type="region of interest" description="Disordered" evidence="11">
    <location>
        <begin position="1"/>
        <end position="21"/>
    </location>
</feature>
<dbReference type="GO" id="GO:0009851">
    <property type="term" value="P:auxin biosynthetic process"/>
    <property type="evidence" value="ECO:0007669"/>
    <property type="project" value="UniProtKB-KW"/>
</dbReference>
<keyword evidence="4" id="KW-0479">Metal-binding</keyword>
<dbReference type="GO" id="GO:0003700">
    <property type="term" value="F:DNA-binding transcription factor activity"/>
    <property type="evidence" value="ECO:0007669"/>
    <property type="project" value="InterPro"/>
</dbReference>
<dbReference type="Proteomes" id="UP000029981">
    <property type="component" value="Chromosome 3"/>
</dbReference>
<dbReference type="EMBL" id="CM002924">
    <property type="protein sequence ID" value="KGN60005.1"/>
    <property type="molecule type" value="Genomic_DNA"/>
</dbReference>
<dbReference type="InterPro" id="IPR006510">
    <property type="entry name" value="Znf_LRP1"/>
</dbReference>
<dbReference type="GO" id="GO:0046872">
    <property type="term" value="F:metal ion binding"/>
    <property type="evidence" value="ECO:0007669"/>
    <property type="project" value="UniProtKB-KW"/>
</dbReference>
<dbReference type="AlphaFoldDB" id="A0A0A0LDI9"/>
<dbReference type="Pfam" id="PF05142">
    <property type="entry name" value="DUF702"/>
    <property type="match status" value="1"/>
</dbReference>
<comment type="similarity">
    <text evidence="2">Belongs to the SHI protein family.</text>
</comment>
<proteinExistence type="inferred from homology"/>
<dbReference type="NCBIfam" id="TIGR01624">
    <property type="entry name" value="LRP1_Cterm"/>
    <property type="match status" value="1"/>
</dbReference>
<dbReference type="PANTHER" id="PTHR31604">
    <property type="entry name" value="PROTEIN LATERAL ROOT PRIMORDIUM 1"/>
    <property type="match status" value="1"/>
</dbReference>
<dbReference type="STRING" id="3659.A0A0A0LDI9"/>
<reference evidence="12 13" key="4">
    <citation type="journal article" date="2011" name="BMC Genomics">
        <title>RNA-Seq improves annotation of protein-coding genes in the cucumber genome.</title>
        <authorList>
            <person name="Li Z."/>
            <person name="Zhang Z."/>
            <person name="Yan P."/>
            <person name="Huang S."/>
            <person name="Fei Z."/>
            <person name="Lin K."/>
        </authorList>
    </citation>
    <scope>NUCLEOTIDE SEQUENCE [LARGE SCALE GENOMIC DNA]</scope>
    <source>
        <strain evidence="13">cv. 9930</strain>
    </source>
</reference>
<evidence type="ECO:0000256" key="5">
    <source>
        <dbReference type="ARBA" id="ARBA00022833"/>
    </source>
</evidence>
<keyword evidence="5" id="KW-0862">Zinc</keyword>
<organism evidence="12 13">
    <name type="scientific">Cucumis sativus</name>
    <name type="common">Cucumber</name>
    <dbReference type="NCBI Taxonomy" id="3659"/>
    <lineage>
        <taxon>Eukaryota</taxon>
        <taxon>Viridiplantae</taxon>
        <taxon>Streptophyta</taxon>
        <taxon>Embryophyta</taxon>
        <taxon>Tracheophyta</taxon>
        <taxon>Spermatophyta</taxon>
        <taxon>Magnoliopsida</taxon>
        <taxon>eudicotyledons</taxon>
        <taxon>Gunneridae</taxon>
        <taxon>Pentapetalae</taxon>
        <taxon>rosids</taxon>
        <taxon>fabids</taxon>
        <taxon>Cucurbitales</taxon>
        <taxon>Cucurbitaceae</taxon>
        <taxon>Benincaseae</taxon>
        <taxon>Cucumis</taxon>
    </lineage>
</organism>
<evidence type="ECO:0000256" key="9">
    <source>
        <dbReference type="ARBA" id="ARBA00023242"/>
    </source>
</evidence>
<protein>
    <submittedName>
        <fullName evidence="12">Uncharacterized protein</fullName>
    </submittedName>
</protein>
<dbReference type="PANTHER" id="PTHR31604:SF58">
    <property type="entry name" value="PROTEIN SHI RELATED SEQUENCE 5-LIKE"/>
    <property type="match status" value="1"/>
</dbReference>
<dbReference type="InterPro" id="IPR007818">
    <property type="entry name" value="SHI"/>
</dbReference>
<dbReference type="NCBIfam" id="TIGR01623">
    <property type="entry name" value="put_zinc_LRP1"/>
    <property type="match status" value="1"/>
</dbReference>
<evidence type="ECO:0000256" key="4">
    <source>
        <dbReference type="ARBA" id="ARBA00022723"/>
    </source>
</evidence>
<reference evidence="12 13" key="1">
    <citation type="journal article" date="2009" name="Nat. Genet.">
        <title>The genome of the cucumber, Cucumis sativus L.</title>
        <authorList>
            <person name="Huang S."/>
            <person name="Li R."/>
            <person name="Zhang Z."/>
            <person name="Li L."/>
            <person name="Gu X."/>
            <person name="Fan W."/>
            <person name="Lucas W.J."/>
            <person name="Wang X."/>
            <person name="Xie B."/>
            <person name="Ni P."/>
            <person name="Ren Y."/>
            <person name="Zhu H."/>
            <person name="Li J."/>
            <person name="Lin K."/>
            <person name="Jin W."/>
            <person name="Fei Z."/>
            <person name="Li G."/>
            <person name="Staub J."/>
            <person name="Kilian A."/>
            <person name="van der Vossen E.A."/>
            <person name="Wu Y."/>
            <person name="Guo J."/>
            <person name="He J."/>
            <person name="Jia Z."/>
            <person name="Ren Y."/>
            <person name="Tian G."/>
            <person name="Lu Y."/>
            <person name="Ruan J."/>
            <person name="Qian W."/>
            <person name="Wang M."/>
            <person name="Huang Q."/>
            <person name="Li B."/>
            <person name="Xuan Z."/>
            <person name="Cao J."/>
            <person name="Asan"/>
            <person name="Wu Z."/>
            <person name="Zhang J."/>
            <person name="Cai Q."/>
            <person name="Bai Y."/>
            <person name="Zhao B."/>
            <person name="Han Y."/>
            <person name="Li Y."/>
            <person name="Li X."/>
            <person name="Wang S."/>
            <person name="Shi Q."/>
            <person name="Liu S."/>
            <person name="Cho W.K."/>
            <person name="Kim J.Y."/>
            <person name="Xu Y."/>
            <person name="Heller-Uszynska K."/>
            <person name="Miao H."/>
            <person name="Cheng Z."/>
            <person name="Zhang S."/>
            <person name="Wu J."/>
            <person name="Yang Y."/>
            <person name="Kang H."/>
            <person name="Li M."/>
            <person name="Liang H."/>
            <person name="Ren X."/>
            <person name="Shi Z."/>
            <person name="Wen M."/>
            <person name="Jian M."/>
            <person name="Yang H."/>
            <person name="Zhang G."/>
            <person name="Yang Z."/>
            <person name="Chen R."/>
            <person name="Liu S."/>
            <person name="Li J."/>
            <person name="Ma L."/>
            <person name="Liu H."/>
            <person name="Zhou Y."/>
            <person name="Zhao J."/>
            <person name="Fang X."/>
            <person name="Li G."/>
            <person name="Fang L."/>
            <person name="Li Y."/>
            <person name="Liu D."/>
            <person name="Zheng H."/>
            <person name="Zhang Y."/>
            <person name="Qin N."/>
            <person name="Li Z."/>
            <person name="Yang G."/>
            <person name="Yang S."/>
            <person name="Bolund L."/>
            <person name="Kristiansen K."/>
            <person name="Zheng H."/>
            <person name="Li S."/>
            <person name="Zhang X."/>
            <person name="Yang H."/>
            <person name="Wang J."/>
            <person name="Sun R."/>
            <person name="Zhang B."/>
            <person name="Jiang S."/>
            <person name="Wang J."/>
            <person name="Du Y."/>
            <person name="Li S."/>
        </authorList>
    </citation>
    <scope>NUCLEOTIDE SEQUENCE [LARGE SCALE GENOMIC DNA]</scope>
    <source>
        <strain evidence="13">cv. 9930</strain>
    </source>
</reference>
<feature type="region of interest" description="Disordered" evidence="11">
    <location>
        <begin position="148"/>
        <end position="185"/>
    </location>
</feature>
<keyword evidence="9" id="KW-0539">Nucleus</keyword>
<feature type="compositionally biased region" description="Polar residues" evidence="11">
    <location>
        <begin position="176"/>
        <end position="185"/>
    </location>
</feature>
<dbReference type="eggNOG" id="ENOG502QQ15">
    <property type="taxonomic scope" value="Eukaryota"/>
</dbReference>
<evidence type="ECO:0000256" key="7">
    <source>
        <dbReference type="ARBA" id="ARBA00023125"/>
    </source>
</evidence>
<evidence type="ECO:0000256" key="3">
    <source>
        <dbReference type="ARBA" id="ARBA00022473"/>
    </source>
</evidence>
<keyword evidence="3" id="KW-0217">Developmental protein</keyword>
<keyword evidence="6" id="KW-0073">Auxin biosynthesis</keyword>